<dbReference type="Proteomes" id="UP000631553">
    <property type="component" value="Unassembled WGS sequence"/>
</dbReference>
<dbReference type="RefSeq" id="WP_179803404.1">
    <property type="nucleotide sequence ID" value="NZ_JACCCQ010000001.1"/>
</dbReference>
<protein>
    <submittedName>
        <fullName evidence="5">Glycosyltransferase involved in cell wall biosynthesis</fullName>
    </submittedName>
</protein>
<evidence type="ECO:0000313" key="5">
    <source>
        <dbReference type="EMBL" id="NYF57272.1"/>
    </source>
</evidence>
<feature type="domain" description="Glycosyltransferase subfamily 4-like N-terminal" evidence="4">
    <location>
        <begin position="65"/>
        <end position="204"/>
    </location>
</feature>
<sequence>MISRDSGAAVVRPAGEAAGDPLLAGRSVALVHEWFGATGGSENVFLAIQEVLPDAKGFVLWRDHDARRGLDLRESWLARTPLRRSKALALPLMPLTWRTLTRERFDVVISSSHAFAHTVKFRSSPDARYLSYIHSPARYLWSPDFDGRGSNGMLTVPRRVLQGADVRLSRHVDSYAANSREVQARIQRFWKRDARIIHPPVDVDYFTDAPAAERRQERAYLLGVGRWIPYKKFDLMIEIAEAGRMPLVIAGSGPEEEALRRQAARVGVPVTFERQPSRQRLRELYWGAKCLLFPTHEDFGIIPVEAMACGTPVLGLRRGGVLETVVDGETGFLVDSDDPREYAAMLGHVDGLDRGRVQAHAARFSAAVFRANVATWVADAT</sequence>
<organism evidence="5 6">
    <name type="scientific">Micromonospora purpureochromogenes</name>
    <dbReference type="NCBI Taxonomy" id="47872"/>
    <lineage>
        <taxon>Bacteria</taxon>
        <taxon>Bacillati</taxon>
        <taxon>Actinomycetota</taxon>
        <taxon>Actinomycetes</taxon>
        <taxon>Micromonosporales</taxon>
        <taxon>Micromonosporaceae</taxon>
        <taxon>Micromonospora</taxon>
    </lineage>
</organism>
<keyword evidence="1" id="KW-0328">Glycosyltransferase</keyword>
<dbReference type="PANTHER" id="PTHR45947">
    <property type="entry name" value="SULFOQUINOVOSYL TRANSFERASE SQD2"/>
    <property type="match status" value="1"/>
</dbReference>
<evidence type="ECO:0000259" key="4">
    <source>
        <dbReference type="Pfam" id="PF13439"/>
    </source>
</evidence>
<evidence type="ECO:0000313" key="6">
    <source>
        <dbReference type="Proteomes" id="UP000631553"/>
    </source>
</evidence>
<dbReference type="PANTHER" id="PTHR45947:SF3">
    <property type="entry name" value="SULFOQUINOVOSYL TRANSFERASE SQD2"/>
    <property type="match status" value="1"/>
</dbReference>
<dbReference type="EMBL" id="JACCCQ010000001">
    <property type="protein sequence ID" value="NYF57272.1"/>
    <property type="molecule type" value="Genomic_DNA"/>
</dbReference>
<dbReference type="Pfam" id="PF13439">
    <property type="entry name" value="Glyco_transf_4"/>
    <property type="match status" value="1"/>
</dbReference>
<dbReference type="InterPro" id="IPR028098">
    <property type="entry name" value="Glyco_trans_4-like_N"/>
</dbReference>
<keyword evidence="6" id="KW-1185">Reference proteome</keyword>
<comment type="caution">
    <text evidence="5">The sequence shown here is derived from an EMBL/GenBank/DDBJ whole genome shotgun (WGS) entry which is preliminary data.</text>
</comment>
<evidence type="ECO:0000259" key="3">
    <source>
        <dbReference type="Pfam" id="PF00534"/>
    </source>
</evidence>
<dbReference type="Gene3D" id="3.40.50.2000">
    <property type="entry name" value="Glycogen Phosphorylase B"/>
    <property type="match status" value="2"/>
</dbReference>
<proteinExistence type="predicted"/>
<evidence type="ECO:0000256" key="2">
    <source>
        <dbReference type="ARBA" id="ARBA00022679"/>
    </source>
</evidence>
<keyword evidence="2" id="KW-0808">Transferase</keyword>
<evidence type="ECO:0000256" key="1">
    <source>
        <dbReference type="ARBA" id="ARBA00022676"/>
    </source>
</evidence>
<gene>
    <name evidence="5" type="ORF">HDA35_003103</name>
</gene>
<reference evidence="5 6" key="1">
    <citation type="submission" date="2020-07" db="EMBL/GenBank/DDBJ databases">
        <title>Sequencing the genomes of 1000 actinobacteria strains.</title>
        <authorList>
            <person name="Klenk H.-P."/>
        </authorList>
    </citation>
    <scope>NUCLEOTIDE SEQUENCE [LARGE SCALE GENOMIC DNA]</scope>
    <source>
        <strain evidence="5 6">DSM 43814</strain>
    </source>
</reference>
<dbReference type="SUPFAM" id="SSF53756">
    <property type="entry name" value="UDP-Glycosyltransferase/glycogen phosphorylase"/>
    <property type="match status" value="1"/>
</dbReference>
<dbReference type="InterPro" id="IPR001296">
    <property type="entry name" value="Glyco_trans_1"/>
</dbReference>
<feature type="domain" description="Glycosyl transferase family 1" evidence="3">
    <location>
        <begin position="213"/>
        <end position="344"/>
    </location>
</feature>
<dbReference type="InterPro" id="IPR050194">
    <property type="entry name" value="Glycosyltransferase_grp1"/>
</dbReference>
<accession>A0ABX2RL81</accession>
<dbReference type="Pfam" id="PF00534">
    <property type="entry name" value="Glycos_transf_1"/>
    <property type="match status" value="1"/>
</dbReference>
<name>A0ABX2RL81_9ACTN</name>